<dbReference type="Proteomes" id="UP001470230">
    <property type="component" value="Unassembled WGS sequence"/>
</dbReference>
<sequence length="1977" mass="229924">MDFQISFKIRGTKIDSFFPEEESCLSIRLINDNNQFDIYKFLPKNFIITTENQSCSFNSDILKNTSSKISEHLHNDPNLSYHLDINDERKVLSKFEKMYQGEVVFFNEEDLPACNKIVQMLNIQKCPEYMKSLLRNPQNKSIADVCCLGVQIDSKSFSDYLSNETQRTFKIITKTNSYKCTSYGALSSLIIRQLLLKDPNLDQFIYDFDDEFNEFQSICKLFNFEEVKLTSNNLKSIQKISKDLKIESILGIIDDYIKEMENKENIINEQSSTIQSINDLFDLLYKIKEYSIKYVKNKIIESFWIETKENIQELAAFILQVIKIDFSLHPSILELLIELDKESNESNHLNILLPFICKKLFESFGNKLSECSFIYKLYQKGIISKSYLMNELRIMFQIKHKHNNCTYILISHIKDLMNNIYVWFLPEIIELNQFYELFQFLDDVRKKFIQKFWPDKIDDYKKLRDLNEPDDELIKSLRYDDVDSLQSFLSINEVVNLNETIVPFNLFEDFVPNGFTSYLNYAAAYGSIKCFKYLLLNHANVDEYTFKFAVFGGNIEIIKISNQLLPEINNFYEVKQQTIAAIKKHENSLFDWIFEQKCTKECNNYFHEIAFESALNGNVHSFIEVVENRLSLIYTEVIKNSMENGFFRFSQLAVKIADSINNIELMYVSVLFDNISIFQLALQIDKNQDRTLESLYAAIKNESINITQYILDTMKFEIDENILKKLFSLASNNKSSIIFTFLLNKFNRFCSSLFNNIEWTESILVESCKYGTFDIAKFCIDMIVTNENSDFTKSFIVSCQFCRKEICKYLFDEKAHIKYEQLLTSIDDFYCIDVPTFSLIINNCPFYVKEKFMRLSIKSSITNHNLNILNFLLKEKVPPENSLFCAIKCKDLKAINIILENNSMPSFINQISIDGTALNLATKLNDLSIVKRLLSLQGINPDICDSKGMTPIMNVNIHNYEMIDLFLDFYCKNIVYKFRELNHLIQKIFEGFQIENQIENSNLFILLDRILEISNINVDYYYYQYNIFDNIFKTGNINFIHDLLDMKNFNINISSPTDRNTLLIDAIESNSFEIAEILINNPQMNINQKNIKNETALVSAVKLKQYKIIDLLINNVKFEPEESLLNYAFYLADYQTSKLLSNLKSLDVNFTIYNYTTNIYYVKPKQKEFLFETTLMSAVQNNDIEKVDLIIHHSSFDKNRSSYQAAIYISIKNNFYEIFKTLLHLLDNINYYDYNNHPILSLAAKYHNNEMIKEIFQFKNYNPKKADFLNSFIELFKLTNESYEMMNMMINYDKQHNHFIDFSQLLPNELSFFTSLKADNKSNMPNIEKIVDLFLENGADPNQKDINDVYPLERAIVRSKEFSLALLKSDKIDLSIKLKDIRKVNKNKPPMKTFLHLAAKEDSSIFIEILRKGVIDINSEDIDGNTPLMIACQYKNTEIVELLFKENNLDFLHCNKNGQDALKIVFGPDIQPVHDKNIYLQQLLSKLSIFFSIFILDQTTNKQLKVNQIPFTYLINKEEKTAKIIGTDHANGDIIIPRSINYEGQDFIISSIREQLFSYCLKINSIQFSPDSEVRQIEKKLFTGSSIKKVFIPNKVIQICEGAFANCSKLSPIEISPDSKLMIIEKSAFYSSNIESLTIPASVCELKEGWCVGTRKLTKVTISPNNQHYKNYGQFVIGKSDSKSDDFDVLIFANRDVKTVAIPLFLKQIGPYSFSNSSLENIKISHHITHIGNGAFFSCDQLKIVDIPQNSNLEEIGQYAFAFSSIESMFIPSHVKKLEESIFSCCNNLHQVDISADSEMISIEANSFFFSSVERLSIPSSVYELKTGWCSGTSKLTKVTINPDNDHYKNYENLIIGKSVNKSDEFDALVFADRDIKRVEIPPFIKQIASFAFSESKIEKVIIPHQITLIGEKSFHNESKLQIIDNKAFSESSIECFYITRHIRAICEYAFCYCYLLKILEFDENIEILKILFFFYL</sequence>
<proteinExistence type="predicted"/>
<comment type="caution">
    <text evidence="4">The sequence shown here is derived from an EMBL/GenBank/DDBJ whole genome shotgun (WGS) entry which is preliminary data.</text>
</comment>
<dbReference type="InterPro" id="IPR036770">
    <property type="entry name" value="Ankyrin_rpt-contain_sf"/>
</dbReference>
<dbReference type="SUPFAM" id="SSF52058">
    <property type="entry name" value="L domain-like"/>
    <property type="match status" value="1"/>
</dbReference>
<dbReference type="Pfam" id="PF12796">
    <property type="entry name" value="Ank_2"/>
    <property type="match status" value="3"/>
</dbReference>
<dbReference type="PROSITE" id="PS50297">
    <property type="entry name" value="ANK_REP_REGION"/>
    <property type="match status" value="1"/>
</dbReference>
<organism evidence="4 5">
    <name type="scientific">Tritrichomonas musculus</name>
    <dbReference type="NCBI Taxonomy" id="1915356"/>
    <lineage>
        <taxon>Eukaryota</taxon>
        <taxon>Metamonada</taxon>
        <taxon>Parabasalia</taxon>
        <taxon>Tritrichomonadida</taxon>
        <taxon>Tritrichomonadidae</taxon>
        <taxon>Tritrichomonas</taxon>
    </lineage>
</organism>
<dbReference type="SUPFAM" id="SSF48403">
    <property type="entry name" value="Ankyrin repeat"/>
    <property type="match status" value="3"/>
</dbReference>
<dbReference type="EMBL" id="JAPFFF010000010">
    <property type="protein sequence ID" value="KAK8881388.1"/>
    <property type="molecule type" value="Genomic_DNA"/>
</dbReference>
<dbReference type="PANTHER" id="PTHR24198:SF165">
    <property type="entry name" value="ANKYRIN REPEAT-CONTAINING PROTEIN-RELATED"/>
    <property type="match status" value="1"/>
</dbReference>
<name>A0ABR2JSG1_9EUKA</name>
<dbReference type="Gene3D" id="1.25.40.20">
    <property type="entry name" value="Ankyrin repeat-containing domain"/>
    <property type="match status" value="3"/>
</dbReference>
<evidence type="ECO:0000256" key="1">
    <source>
        <dbReference type="ARBA" id="ARBA00022737"/>
    </source>
</evidence>
<protein>
    <recommendedName>
        <fullName evidence="6">DUF3447 domain-containing protein</fullName>
    </recommendedName>
</protein>
<keyword evidence="1" id="KW-0677">Repeat</keyword>
<dbReference type="InterPro" id="IPR002110">
    <property type="entry name" value="Ankyrin_rpt"/>
</dbReference>
<reference evidence="4 5" key="1">
    <citation type="submission" date="2024-04" db="EMBL/GenBank/DDBJ databases">
        <title>Tritrichomonas musculus Genome.</title>
        <authorList>
            <person name="Alves-Ferreira E."/>
            <person name="Grigg M."/>
            <person name="Lorenzi H."/>
            <person name="Galac M."/>
        </authorList>
    </citation>
    <scope>NUCLEOTIDE SEQUENCE [LARGE SCALE GENOMIC DNA]</scope>
    <source>
        <strain evidence="4 5">EAF2021</strain>
    </source>
</reference>
<accession>A0ABR2JSG1</accession>
<keyword evidence="2 3" id="KW-0040">ANK repeat</keyword>
<dbReference type="PANTHER" id="PTHR24198">
    <property type="entry name" value="ANKYRIN REPEAT AND PROTEIN KINASE DOMAIN-CONTAINING PROTEIN"/>
    <property type="match status" value="1"/>
</dbReference>
<dbReference type="SMART" id="SM00248">
    <property type="entry name" value="ANK"/>
    <property type="match status" value="12"/>
</dbReference>
<feature type="repeat" description="ANK" evidence="3">
    <location>
        <begin position="1423"/>
        <end position="1445"/>
    </location>
</feature>
<dbReference type="Pfam" id="PF13306">
    <property type="entry name" value="LRR_5"/>
    <property type="match status" value="3"/>
</dbReference>
<dbReference type="InterPro" id="IPR032675">
    <property type="entry name" value="LRR_dom_sf"/>
</dbReference>
<evidence type="ECO:0000256" key="2">
    <source>
        <dbReference type="ARBA" id="ARBA00023043"/>
    </source>
</evidence>
<evidence type="ECO:0000313" key="4">
    <source>
        <dbReference type="EMBL" id="KAK8881388.1"/>
    </source>
</evidence>
<evidence type="ECO:0000313" key="5">
    <source>
        <dbReference type="Proteomes" id="UP001470230"/>
    </source>
</evidence>
<dbReference type="PROSITE" id="PS50088">
    <property type="entry name" value="ANK_REPEAT"/>
    <property type="match status" value="1"/>
</dbReference>
<dbReference type="Gene3D" id="3.80.10.10">
    <property type="entry name" value="Ribonuclease Inhibitor"/>
    <property type="match status" value="3"/>
</dbReference>
<evidence type="ECO:0008006" key="6">
    <source>
        <dbReference type="Google" id="ProtNLM"/>
    </source>
</evidence>
<gene>
    <name evidence="4" type="ORF">M9Y10_004124</name>
</gene>
<dbReference type="InterPro" id="IPR026906">
    <property type="entry name" value="LRR_5"/>
</dbReference>
<keyword evidence="5" id="KW-1185">Reference proteome</keyword>
<evidence type="ECO:0000256" key="3">
    <source>
        <dbReference type="PROSITE-ProRule" id="PRU00023"/>
    </source>
</evidence>